<dbReference type="EMBL" id="BSST01000001">
    <property type="protein sequence ID" value="GLX80367.1"/>
    <property type="molecule type" value="Genomic_DNA"/>
</dbReference>
<reference evidence="2 3" key="1">
    <citation type="submission" date="2023-03" db="EMBL/GenBank/DDBJ databases">
        <title>Draft genome sequence of Thalassotalea insulae KCTC 62186T.</title>
        <authorList>
            <person name="Sawabe T."/>
        </authorList>
    </citation>
    <scope>NUCLEOTIDE SEQUENCE [LARGE SCALE GENOMIC DNA]</scope>
    <source>
        <strain evidence="2 3">KCTC 62186</strain>
    </source>
</reference>
<organism evidence="2 3">
    <name type="scientific">Thalassotalea insulae</name>
    <dbReference type="NCBI Taxonomy" id="2056778"/>
    <lineage>
        <taxon>Bacteria</taxon>
        <taxon>Pseudomonadati</taxon>
        <taxon>Pseudomonadota</taxon>
        <taxon>Gammaproteobacteria</taxon>
        <taxon>Alteromonadales</taxon>
        <taxon>Colwelliaceae</taxon>
        <taxon>Thalassotalea</taxon>
    </lineage>
</organism>
<gene>
    <name evidence="2" type="ORF">tinsulaeT_37070</name>
</gene>
<name>A0ABQ6GWY2_9GAMM</name>
<feature type="region of interest" description="Disordered" evidence="1">
    <location>
        <begin position="1"/>
        <end position="52"/>
    </location>
</feature>
<comment type="caution">
    <text evidence="2">The sequence shown here is derived from an EMBL/GenBank/DDBJ whole genome shotgun (WGS) entry which is preliminary data.</text>
</comment>
<evidence type="ECO:0000313" key="3">
    <source>
        <dbReference type="Proteomes" id="UP001157186"/>
    </source>
</evidence>
<keyword evidence="3" id="KW-1185">Reference proteome</keyword>
<feature type="compositionally biased region" description="Polar residues" evidence="1">
    <location>
        <begin position="1"/>
        <end position="18"/>
    </location>
</feature>
<sequence length="102" mass="11091">MNARNVTNRQANNMQVSMNRVYGPGPGARRQIDRDSGTTFSDGAPHYTTGHHNVRVTEPRARAGADIWAVSFHRDGAYVNTGTHPAHHLGTVQGPLRANGSF</sequence>
<dbReference type="Proteomes" id="UP001157186">
    <property type="component" value="Unassembled WGS sequence"/>
</dbReference>
<evidence type="ECO:0000256" key="1">
    <source>
        <dbReference type="SAM" id="MobiDB-lite"/>
    </source>
</evidence>
<protein>
    <submittedName>
        <fullName evidence="2">Uncharacterized protein</fullName>
    </submittedName>
</protein>
<accession>A0ABQ6GWY2</accession>
<proteinExistence type="predicted"/>
<evidence type="ECO:0000313" key="2">
    <source>
        <dbReference type="EMBL" id="GLX80367.1"/>
    </source>
</evidence>